<dbReference type="NCBIfam" id="TIGR01901">
    <property type="entry name" value="adhes_NPXG"/>
    <property type="match status" value="1"/>
</dbReference>
<evidence type="ECO:0000313" key="4">
    <source>
        <dbReference type="Proteomes" id="UP000234781"/>
    </source>
</evidence>
<dbReference type="InterPro" id="IPR012334">
    <property type="entry name" value="Pectin_lyas_fold"/>
</dbReference>
<dbReference type="GO" id="GO:0003824">
    <property type="term" value="F:catalytic activity"/>
    <property type="evidence" value="ECO:0007669"/>
    <property type="project" value="UniProtKB-ARBA"/>
</dbReference>
<feature type="region of interest" description="Disordered" evidence="1">
    <location>
        <begin position="311"/>
        <end position="342"/>
    </location>
</feature>
<dbReference type="InterPro" id="IPR008638">
    <property type="entry name" value="FhaB/CdiA-like_TPS"/>
</dbReference>
<dbReference type="SMART" id="SM00912">
    <property type="entry name" value="Haemagg_act"/>
    <property type="match status" value="1"/>
</dbReference>
<keyword evidence="2" id="KW-0732">Signal</keyword>
<dbReference type="Proteomes" id="UP000234781">
    <property type="component" value="Chromosome"/>
</dbReference>
<dbReference type="SUPFAM" id="SSF51126">
    <property type="entry name" value="Pectin lyase-like"/>
    <property type="match status" value="1"/>
</dbReference>
<keyword evidence="4" id="KW-1185">Reference proteome</keyword>
<proteinExistence type="predicted"/>
<evidence type="ECO:0000313" key="3">
    <source>
        <dbReference type="EMBL" id="WOS99032.1"/>
    </source>
</evidence>
<dbReference type="AlphaFoldDB" id="A0A9X7I655"/>
<sequence>MKIDTLYQPKLSASGKVTVAVCFAFLGNAAVAANIEAIGQTSVQQQNNVDIVNIAAPTAQGLSHNQYNKYNVSQHGAVLNNALSAGKSQLAGNLSANKNFQGQAASVILNEVVSKNPSLILGQQEIFGIAADYVLANPNGITHNGGSILNANRASLVVGTPTVSDGTLKSFHISDNGKQLQVNGNLSGNRVVDLLAPQVVVGKSANVNAADAINVSSGKSNFDYKTAQIEALDAASNAPVLDGHIFGSMRAGTIRIHATDKRAKQNIQNAAITGTRYLNIDSKGNLSIQSANLTGAQMELFARDTDIKGTVTSHSANKSSSGKEAQNVQHFRSDRNKTETFTASNINASESLTLNNSGSLNLSAANINAGALTASATGNINSNAVKTTNRTESDHTQSKGLWYNNNLSSSVDESLHQTKINAGSVNIATTGKVQLDATELNSAADARIAAQQGIVLSSNSETDSSSTYVSFKNETAALKTGIATKSSKNSTAHQTKISAAGDIGLISEGDLSTYGASIAANGNVVTDVNNINLGTQTTINTSSLDDQKKYWGGLFGGESQVQNNRTENLHGSSITANSNVVLGAKNGVNVYGSTVEGQAGTFVSSKAGNVDIKNATSTDTSAQSARKGTIFNITTSKTSSNSSIEKVTGSTLVSNADLTVVSNKDINVIGSALFAAQKLQLASAGDLTIDAAKAVENKQVNEYSIKGYSGTETNKENGSVTAKAGIKFTDTHTDTHSVGLNGSILTGKNTQLSSNSNVTVSGSQVNGEESVNISAANDVNVVASKGSSTVTESGRVTDLGVSATAYGKNNAAGVGVSVGITSTKTDATTVTDTSHVSNINTGGNTTITANGNINQEGTVINATGNVIESAKNVTHAAAHSGAKSDVKQNGGGLVVSAGISTNKGIGGEITAQGQGNSSTHNESTATVTTINAGNAIVLANDKVSDEGTKYDVTGAINIDAGSYHNTAAHNTSNSSSKQGGASLTVGAYTKDGSNVDVNANLNVNYADENKKESTAVKGDMNAANVVINAKDSAEIASNITANNNVNITAGNGVTFTESANTASNQGTAVNVGIGAGATINVETGVAVPHVNGSVGVNKTNNASSTAAGANVAAGNDIKINANNGDVNLHGTNLVSNNSVEVEGNKVNTSGAISSVNEKNLTVNVNGSYASGKPNGGINAKGKNDANVTNTANVIQSDNVVITTGSPTGLSVNNTAINGNNVVHYYDNTKASAANRYTYRPRQPSYAKRRLRY</sequence>
<gene>
    <name evidence="3" type="ORF">CYJ98_005060</name>
</gene>
<dbReference type="Pfam" id="PF13332">
    <property type="entry name" value="Fil_haemagg_2"/>
    <property type="match status" value="4"/>
</dbReference>
<reference evidence="3 4" key="2">
    <citation type="submission" date="2023-10" db="EMBL/GenBank/DDBJ databases">
        <authorList>
            <person name="Choi B."/>
        </authorList>
    </citation>
    <scope>NUCLEOTIDE SEQUENCE [LARGE SCALE GENOMIC DNA]</scope>
    <source>
        <strain evidence="3 4">UMB0023</strain>
    </source>
</reference>
<dbReference type="Pfam" id="PF05860">
    <property type="entry name" value="TPS"/>
    <property type="match status" value="1"/>
</dbReference>
<accession>A0A9X7I655</accession>
<organism evidence="3 4">
    <name type="scientific">Neisseria perflava</name>
    <dbReference type="NCBI Taxonomy" id="33053"/>
    <lineage>
        <taxon>Bacteria</taxon>
        <taxon>Pseudomonadati</taxon>
        <taxon>Pseudomonadota</taxon>
        <taxon>Betaproteobacteria</taxon>
        <taxon>Neisseriales</taxon>
        <taxon>Neisseriaceae</taxon>
        <taxon>Neisseria</taxon>
    </lineage>
</organism>
<name>A0A9X7I655_NEIPE</name>
<dbReference type="EMBL" id="CP136962">
    <property type="protein sequence ID" value="WOS99032.1"/>
    <property type="molecule type" value="Genomic_DNA"/>
</dbReference>
<reference evidence="4" key="1">
    <citation type="submission" date="2017-12" db="EMBL/GenBank/DDBJ databases">
        <title>Phylogenetic diversity of female urinary microbiome.</title>
        <authorList>
            <person name="Thomas-White K."/>
            <person name="Wolfe A.J."/>
        </authorList>
    </citation>
    <scope>NUCLEOTIDE SEQUENCE [LARGE SCALE GENOMIC DNA]</scope>
    <source>
        <strain evidence="4">UMB0023</strain>
    </source>
</reference>
<dbReference type="Gene3D" id="2.160.20.10">
    <property type="entry name" value="Single-stranded right-handed beta-helix, Pectin lyase-like"/>
    <property type="match status" value="1"/>
</dbReference>
<protein>
    <submittedName>
        <fullName evidence="3">Hemagglutinin repeat-containing protein</fullName>
    </submittedName>
</protein>
<dbReference type="InterPro" id="IPR025157">
    <property type="entry name" value="Hemagglutinin_rpt"/>
</dbReference>
<feature type="signal peptide" evidence="2">
    <location>
        <begin position="1"/>
        <end position="32"/>
    </location>
</feature>
<evidence type="ECO:0000256" key="2">
    <source>
        <dbReference type="SAM" id="SignalP"/>
    </source>
</evidence>
<dbReference type="InterPro" id="IPR011050">
    <property type="entry name" value="Pectin_lyase_fold/virulence"/>
</dbReference>
<feature type="compositionally biased region" description="Polar residues" evidence="1">
    <location>
        <begin position="311"/>
        <end position="330"/>
    </location>
</feature>
<dbReference type="RefSeq" id="WP_101755584.1">
    <property type="nucleotide sequence ID" value="NZ_CP136962.1"/>
</dbReference>
<evidence type="ECO:0000256" key="1">
    <source>
        <dbReference type="SAM" id="MobiDB-lite"/>
    </source>
</evidence>
<feature type="chain" id="PRO_5043859935" evidence="2">
    <location>
        <begin position="33"/>
        <end position="1252"/>
    </location>
</feature>